<dbReference type="InterPro" id="IPR026893">
    <property type="entry name" value="Tyr/Ser_Pase_IphP-type"/>
</dbReference>
<evidence type="ECO:0000259" key="1">
    <source>
        <dbReference type="PROSITE" id="PS50056"/>
    </source>
</evidence>
<keyword evidence="3" id="KW-1185">Reference proteome</keyword>
<protein>
    <submittedName>
        <fullName evidence="2">Tyrosine-protein phosphatase</fullName>
    </submittedName>
</protein>
<dbReference type="InterPro" id="IPR016130">
    <property type="entry name" value="Tyr_Pase_AS"/>
</dbReference>
<dbReference type="SUPFAM" id="SSF52799">
    <property type="entry name" value="(Phosphotyrosine protein) phosphatases II"/>
    <property type="match status" value="1"/>
</dbReference>
<accession>A0A554RWX6</accession>
<sequence length="240" mass="25699">MGQRTSGVGHYDGRVSELVPNLRDIGGVASADGTLRTGRLLRSALPLADDRAPEGVTWPPRVVLDLRSAGEVEPQHPLAHTGAQVRSFPLLSALRPGVAPPESLADLYLLMLRTSAPPLVEVIDQIATADGPTLVHCAAGKDRTGVSIALALSLLGVRRDDIVEDYLVTAQHENEIEARFRRVFGSRRAEVPAAYFATPVEAISAVLDAWQAHDDGVHGWFRAAGGDASTVDRLRERLVG</sequence>
<dbReference type="AlphaFoldDB" id="A0A554RWX6"/>
<dbReference type="OrthoDB" id="1188001at2"/>
<organism evidence="2 3">
    <name type="scientific">Aeromicrobium piscarium</name>
    <dbReference type="NCBI Taxonomy" id="2590901"/>
    <lineage>
        <taxon>Bacteria</taxon>
        <taxon>Bacillati</taxon>
        <taxon>Actinomycetota</taxon>
        <taxon>Actinomycetes</taxon>
        <taxon>Propionibacteriales</taxon>
        <taxon>Nocardioidaceae</taxon>
        <taxon>Aeromicrobium</taxon>
    </lineage>
</organism>
<dbReference type="GO" id="GO:0004721">
    <property type="term" value="F:phosphoprotein phosphatase activity"/>
    <property type="evidence" value="ECO:0007669"/>
    <property type="project" value="InterPro"/>
</dbReference>
<dbReference type="PROSITE" id="PS50056">
    <property type="entry name" value="TYR_PHOSPHATASE_2"/>
    <property type="match status" value="1"/>
</dbReference>
<dbReference type="InterPro" id="IPR029021">
    <property type="entry name" value="Prot-tyrosine_phosphatase-like"/>
</dbReference>
<evidence type="ECO:0000313" key="3">
    <source>
        <dbReference type="Proteomes" id="UP000316988"/>
    </source>
</evidence>
<feature type="domain" description="Tyrosine specific protein phosphatases" evidence="1">
    <location>
        <begin position="117"/>
        <end position="164"/>
    </location>
</feature>
<reference evidence="2 3" key="1">
    <citation type="submission" date="2019-07" db="EMBL/GenBank/DDBJ databases">
        <authorList>
            <person name="Zhao L.H."/>
        </authorList>
    </citation>
    <scope>NUCLEOTIDE SEQUENCE [LARGE SCALE GENOMIC DNA]</scope>
    <source>
        <strain evidence="2 3">Co35</strain>
    </source>
</reference>
<dbReference type="Proteomes" id="UP000316988">
    <property type="component" value="Unassembled WGS sequence"/>
</dbReference>
<evidence type="ECO:0000313" key="2">
    <source>
        <dbReference type="EMBL" id="TSD58609.1"/>
    </source>
</evidence>
<comment type="caution">
    <text evidence="2">The sequence shown here is derived from an EMBL/GenBank/DDBJ whole genome shotgun (WGS) entry which is preliminary data.</text>
</comment>
<dbReference type="EMBL" id="VLNT01000013">
    <property type="protein sequence ID" value="TSD58609.1"/>
    <property type="molecule type" value="Genomic_DNA"/>
</dbReference>
<name>A0A554RWX6_9ACTN</name>
<gene>
    <name evidence="2" type="ORF">FNM00_14025</name>
</gene>
<proteinExistence type="predicted"/>
<dbReference type="InterPro" id="IPR000387">
    <property type="entry name" value="Tyr_Pase_dom"/>
</dbReference>
<dbReference type="Pfam" id="PF13350">
    <property type="entry name" value="Y_phosphatase3"/>
    <property type="match status" value="1"/>
</dbReference>
<dbReference type="Gene3D" id="3.90.190.10">
    <property type="entry name" value="Protein tyrosine phosphatase superfamily"/>
    <property type="match status" value="1"/>
</dbReference>
<dbReference type="PROSITE" id="PS00383">
    <property type="entry name" value="TYR_PHOSPHATASE_1"/>
    <property type="match status" value="1"/>
</dbReference>